<dbReference type="Proteomes" id="UP000618460">
    <property type="component" value="Unassembled WGS sequence"/>
</dbReference>
<dbReference type="GO" id="GO:0008855">
    <property type="term" value="F:exodeoxyribonuclease VII activity"/>
    <property type="evidence" value="ECO:0007669"/>
    <property type="project" value="UniProtKB-UniRule"/>
</dbReference>
<gene>
    <name evidence="6 7" type="primary">xseB</name>
    <name evidence="7" type="ORF">GCM10011351_28010</name>
</gene>
<sequence length="76" mass="8866">MKTEELSFEEAMENLEAIVEKLEEGEVPLEKAIKYYQDGMQLSKVCSDKLSNVEKQMTQIINEQGEYKQFSVQEEE</sequence>
<dbReference type="AlphaFoldDB" id="A0A917WYD0"/>
<dbReference type="Pfam" id="PF02609">
    <property type="entry name" value="Exonuc_VII_S"/>
    <property type="match status" value="1"/>
</dbReference>
<proteinExistence type="inferred from homology"/>
<name>A0A917WYD0_9BACI</name>
<dbReference type="EC" id="3.1.11.6" evidence="6"/>
<protein>
    <recommendedName>
        <fullName evidence="6">Exodeoxyribonuclease 7 small subunit</fullName>
        <ecNumber evidence="6">3.1.11.6</ecNumber>
    </recommendedName>
    <alternativeName>
        <fullName evidence="6">Exodeoxyribonuclease VII small subunit</fullName>
        <shortName evidence="6">Exonuclease VII small subunit</shortName>
    </alternativeName>
</protein>
<keyword evidence="2 6" id="KW-0963">Cytoplasm</keyword>
<dbReference type="NCBIfam" id="TIGR01280">
    <property type="entry name" value="xseB"/>
    <property type="match status" value="1"/>
</dbReference>
<dbReference type="GO" id="GO:0006308">
    <property type="term" value="P:DNA catabolic process"/>
    <property type="evidence" value="ECO:0007669"/>
    <property type="project" value="UniProtKB-UniRule"/>
</dbReference>
<dbReference type="PANTHER" id="PTHR34137:SF1">
    <property type="entry name" value="EXODEOXYRIBONUCLEASE 7 SMALL SUBUNIT"/>
    <property type="match status" value="1"/>
</dbReference>
<dbReference type="InterPro" id="IPR037004">
    <property type="entry name" value="Exonuc_VII_ssu_sf"/>
</dbReference>
<dbReference type="GO" id="GO:0005829">
    <property type="term" value="C:cytosol"/>
    <property type="evidence" value="ECO:0007669"/>
    <property type="project" value="TreeGrafter"/>
</dbReference>
<evidence type="ECO:0000256" key="3">
    <source>
        <dbReference type="ARBA" id="ARBA00022722"/>
    </source>
</evidence>
<dbReference type="EMBL" id="BMLG01000022">
    <property type="protein sequence ID" value="GGM40277.1"/>
    <property type="molecule type" value="Genomic_DNA"/>
</dbReference>
<comment type="subunit">
    <text evidence="6">Heterooligomer composed of large and small subunits.</text>
</comment>
<comment type="subcellular location">
    <subcellularLocation>
        <location evidence="6">Cytoplasm</location>
    </subcellularLocation>
</comment>
<comment type="function">
    <text evidence="6">Bidirectionally degrades single-stranded DNA into large acid-insoluble oligonucleotides, which are then degraded further into small acid-soluble oligonucleotides.</text>
</comment>
<comment type="similarity">
    <text evidence="1 6">Belongs to the XseB family.</text>
</comment>
<comment type="caution">
    <text evidence="7">The sequence shown here is derived from an EMBL/GenBank/DDBJ whole genome shotgun (WGS) entry which is preliminary data.</text>
</comment>
<evidence type="ECO:0000256" key="2">
    <source>
        <dbReference type="ARBA" id="ARBA00022490"/>
    </source>
</evidence>
<keyword evidence="5 6" id="KW-0269">Exonuclease</keyword>
<dbReference type="InterPro" id="IPR003761">
    <property type="entry name" value="Exonuc_VII_S"/>
</dbReference>
<dbReference type="NCBIfam" id="NF010666">
    <property type="entry name" value="PRK14063.1"/>
    <property type="match status" value="1"/>
</dbReference>
<dbReference type="PANTHER" id="PTHR34137">
    <property type="entry name" value="EXODEOXYRIBONUCLEASE 7 SMALL SUBUNIT"/>
    <property type="match status" value="1"/>
</dbReference>
<evidence type="ECO:0000256" key="4">
    <source>
        <dbReference type="ARBA" id="ARBA00022801"/>
    </source>
</evidence>
<comment type="catalytic activity">
    <reaction evidence="6">
        <text>Exonucleolytic cleavage in either 5'- to 3'- or 3'- to 5'-direction to yield nucleoside 5'-phosphates.</text>
        <dbReference type="EC" id="3.1.11.6"/>
    </reaction>
</comment>
<organism evidence="7 8">
    <name type="scientific">Paraliobacillus quinghaiensis</name>
    <dbReference type="NCBI Taxonomy" id="470815"/>
    <lineage>
        <taxon>Bacteria</taxon>
        <taxon>Bacillati</taxon>
        <taxon>Bacillota</taxon>
        <taxon>Bacilli</taxon>
        <taxon>Bacillales</taxon>
        <taxon>Bacillaceae</taxon>
        <taxon>Paraliobacillus</taxon>
    </lineage>
</organism>
<evidence type="ECO:0000256" key="6">
    <source>
        <dbReference type="HAMAP-Rule" id="MF_00337"/>
    </source>
</evidence>
<dbReference type="OrthoDB" id="9798666at2"/>
<dbReference type="GO" id="GO:0009318">
    <property type="term" value="C:exodeoxyribonuclease VII complex"/>
    <property type="evidence" value="ECO:0007669"/>
    <property type="project" value="UniProtKB-UniRule"/>
</dbReference>
<keyword evidence="8" id="KW-1185">Reference proteome</keyword>
<keyword evidence="4 6" id="KW-0378">Hydrolase</keyword>
<evidence type="ECO:0000256" key="5">
    <source>
        <dbReference type="ARBA" id="ARBA00022839"/>
    </source>
</evidence>
<evidence type="ECO:0000313" key="7">
    <source>
        <dbReference type="EMBL" id="GGM40277.1"/>
    </source>
</evidence>
<dbReference type="SUPFAM" id="SSF116842">
    <property type="entry name" value="XseB-like"/>
    <property type="match status" value="1"/>
</dbReference>
<dbReference type="PIRSF" id="PIRSF006488">
    <property type="entry name" value="Exonuc_VII_S"/>
    <property type="match status" value="1"/>
</dbReference>
<evidence type="ECO:0000313" key="8">
    <source>
        <dbReference type="Proteomes" id="UP000618460"/>
    </source>
</evidence>
<dbReference type="Gene3D" id="1.10.287.1040">
    <property type="entry name" value="Exonuclease VII, small subunit"/>
    <property type="match status" value="1"/>
</dbReference>
<accession>A0A917WYD0</accession>
<dbReference type="HAMAP" id="MF_00337">
    <property type="entry name" value="Exonuc_7_S"/>
    <property type="match status" value="1"/>
</dbReference>
<evidence type="ECO:0000256" key="1">
    <source>
        <dbReference type="ARBA" id="ARBA00009998"/>
    </source>
</evidence>
<reference evidence="7" key="2">
    <citation type="submission" date="2020-09" db="EMBL/GenBank/DDBJ databases">
        <authorList>
            <person name="Sun Q."/>
            <person name="Zhou Y."/>
        </authorList>
    </citation>
    <scope>NUCLEOTIDE SEQUENCE</scope>
    <source>
        <strain evidence="7">CGMCC 1.6333</strain>
    </source>
</reference>
<keyword evidence="3 6" id="KW-0540">Nuclease</keyword>
<reference evidence="7" key="1">
    <citation type="journal article" date="2014" name="Int. J. Syst. Evol. Microbiol.">
        <title>Complete genome sequence of Corynebacterium casei LMG S-19264T (=DSM 44701T), isolated from a smear-ripened cheese.</title>
        <authorList>
            <consortium name="US DOE Joint Genome Institute (JGI-PGF)"/>
            <person name="Walter F."/>
            <person name="Albersmeier A."/>
            <person name="Kalinowski J."/>
            <person name="Ruckert C."/>
        </authorList>
    </citation>
    <scope>NUCLEOTIDE SEQUENCE</scope>
    <source>
        <strain evidence="7">CGMCC 1.6333</strain>
    </source>
</reference>
<dbReference type="RefSeq" id="WP_117156568.1">
    <property type="nucleotide sequence ID" value="NZ_BMLG01000022.1"/>
</dbReference>